<dbReference type="InterPro" id="IPR035476">
    <property type="entry name" value="SIS_PGI_1"/>
</dbReference>
<evidence type="ECO:0000256" key="1">
    <source>
        <dbReference type="ARBA" id="ARBA00004926"/>
    </source>
</evidence>
<feature type="active site" description="Proton donor" evidence="7">
    <location>
        <position position="285"/>
    </location>
</feature>
<dbReference type="PANTHER" id="PTHR11469:SF1">
    <property type="entry name" value="GLUCOSE-6-PHOSPHATE ISOMERASE"/>
    <property type="match status" value="1"/>
</dbReference>
<dbReference type="Proteomes" id="UP001192346">
    <property type="component" value="Unassembled WGS sequence"/>
</dbReference>
<organism evidence="9 10">
    <name type="scientific">Texas Phoenix palm phytoplasma</name>
    <dbReference type="NCBI Taxonomy" id="176709"/>
    <lineage>
        <taxon>Bacteria</taxon>
        <taxon>Bacillati</taxon>
        <taxon>Mycoplasmatota</taxon>
        <taxon>Mollicutes</taxon>
        <taxon>Acholeplasmatales</taxon>
        <taxon>Acholeplasmataceae</taxon>
        <taxon>Candidatus Phytoplasma</taxon>
        <taxon>16SrIV (Coconut lethal yellows group)</taxon>
    </lineage>
</organism>
<evidence type="ECO:0000256" key="2">
    <source>
        <dbReference type="ARBA" id="ARBA00006604"/>
    </source>
</evidence>
<evidence type="ECO:0000256" key="7">
    <source>
        <dbReference type="HAMAP-Rule" id="MF_00473"/>
    </source>
</evidence>
<dbReference type="InterPro" id="IPR001672">
    <property type="entry name" value="G6P_Isomerase"/>
</dbReference>
<dbReference type="PANTHER" id="PTHR11469">
    <property type="entry name" value="GLUCOSE-6-PHOSPHATE ISOMERASE"/>
    <property type="match status" value="1"/>
</dbReference>
<keyword evidence="7" id="KW-0963">Cytoplasm</keyword>
<keyword evidence="10" id="KW-1185">Reference proteome</keyword>
<comment type="caution">
    <text evidence="9">The sequence shown here is derived from an EMBL/GenBank/DDBJ whole genome shotgun (WGS) entry which is preliminary data.</text>
</comment>
<evidence type="ECO:0000256" key="5">
    <source>
        <dbReference type="ARBA" id="ARBA00023235"/>
    </source>
</evidence>
<evidence type="ECO:0000256" key="6">
    <source>
        <dbReference type="ARBA" id="ARBA00029321"/>
    </source>
</evidence>
<keyword evidence="3 7" id="KW-0312">Gluconeogenesis</keyword>
<dbReference type="InterPro" id="IPR046348">
    <property type="entry name" value="SIS_dom_sf"/>
</dbReference>
<reference evidence="9" key="1">
    <citation type="submission" date="2019-10" db="EMBL/GenBank/DDBJ databases">
        <title>Whole Genome Sequencing and Characterization of Texas Phoenix Palm Decline Phytoplasma Belongs to Lethal Yellowing (16SrIV) Group.</title>
        <authorList>
            <person name="Bao M."/>
        </authorList>
    </citation>
    <scope>NUCLEOTIDE SEQUENCE [LARGE SCALE GENOMIC DNA]</scope>
    <source>
        <strain evidence="9">ACPD</strain>
    </source>
</reference>
<keyword evidence="4 7" id="KW-0324">Glycolysis</keyword>
<dbReference type="EC" id="5.3.1.9" evidence="7"/>
<dbReference type="PROSITE" id="PS00765">
    <property type="entry name" value="P_GLUCOSE_ISOMERASE_1"/>
    <property type="match status" value="1"/>
</dbReference>
<proteinExistence type="inferred from homology"/>
<dbReference type="GO" id="GO:0004347">
    <property type="term" value="F:glucose-6-phosphate isomerase activity"/>
    <property type="evidence" value="ECO:0007669"/>
    <property type="project" value="UniProtKB-EC"/>
</dbReference>
<dbReference type="NCBIfam" id="NF010697">
    <property type="entry name" value="PRK14097.1"/>
    <property type="match status" value="1"/>
</dbReference>
<dbReference type="CDD" id="cd05015">
    <property type="entry name" value="SIS_PGI_1"/>
    <property type="match status" value="1"/>
</dbReference>
<comment type="similarity">
    <text evidence="2 7 8">Belongs to the GPI family.</text>
</comment>
<protein>
    <recommendedName>
        <fullName evidence="7">Glucose-6-phosphate isomerase</fullName>
        <shortName evidence="7">GPI</shortName>
        <ecNumber evidence="7">5.3.1.9</ecNumber>
    </recommendedName>
    <alternativeName>
        <fullName evidence="7">Phosphoglucose isomerase</fullName>
        <shortName evidence="7">PGI</shortName>
    </alternativeName>
    <alternativeName>
        <fullName evidence="7">Phosphohexose isomerase</fullName>
        <shortName evidence="7">PHI</shortName>
    </alternativeName>
</protein>
<dbReference type="HAMAP" id="MF_00473">
    <property type="entry name" value="G6P_isomerase"/>
    <property type="match status" value="1"/>
</dbReference>
<dbReference type="SUPFAM" id="SSF53697">
    <property type="entry name" value="SIS domain"/>
    <property type="match status" value="1"/>
</dbReference>
<evidence type="ECO:0000256" key="3">
    <source>
        <dbReference type="ARBA" id="ARBA00022432"/>
    </source>
</evidence>
<dbReference type="InterPro" id="IPR035482">
    <property type="entry name" value="SIS_PGI_2"/>
</dbReference>
<dbReference type="CDD" id="cd05016">
    <property type="entry name" value="SIS_PGI_2"/>
    <property type="match status" value="1"/>
</dbReference>
<dbReference type="Pfam" id="PF00342">
    <property type="entry name" value="PGI"/>
    <property type="match status" value="1"/>
</dbReference>
<dbReference type="Gene3D" id="3.40.50.10490">
    <property type="entry name" value="Glucose-6-phosphate isomerase like protein, domain 1"/>
    <property type="match status" value="2"/>
</dbReference>
<sequence length="430" mass="49768">MSFKIDFKGILNFFDFEKEKIKLKPAINKIHNLLHCKKKSEYTNFLGWLNLPLYKDEQEIKKIKELKKKNSHLDVLVVIGIGGSYLGAKAGIEFLKKPFSKRKPEIIFAGYQLSGNYLSNLIEYLSDKEWAINVISKSGTTLEPAIAFRILKQKLEMKYVISEEVKKRIFITTDSKKGNLYQMSLLEGYDRFVIPESIGGRYSVLTSVGLLPFVFAGLNIDYLLKGAKAAYNDFCINDVQKNLAYQYAIARYCLYSKLNKKIELLVNYDDQLFFFSEWWKQLFAESEGKKEQGIFVGSLNYTSDLHSLGQFIQEGNKIMFETILNIKEIEKDCIIPNITNELDNLNFLSGKNFSLINQTIIKSVKQSHIEGFVPNIEIQIDKKNEYNLGYLFYFFQKSCAMSSFLFNVNPFDQPGVEVYKRKMFSFLNKL</sequence>
<comment type="caution">
    <text evidence="7">Lacks conserved residue(s) required for the propagation of feature annotation.</text>
</comment>
<gene>
    <name evidence="7" type="primary">pgi</name>
    <name evidence="9" type="ORF">FEF22_001690</name>
</gene>
<dbReference type="InterPro" id="IPR018189">
    <property type="entry name" value="Phosphoglucose_isomerase_CS"/>
</dbReference>
<evidence type="ECO:0000313" key="9">
    <source>
        <dbReference type="EMBL" id="MBP3059488.1"/>
    </source>
</evidence>
<dbReference type="EMBL" id="VBRA02000009">
    <property type="protein sequence ID" value="MBP3059488.1"/>
    <property type="molecule type" value="Genomic_DNA"/>
</dbReference>
<dbReference type="RefSeq" id="WP_138108060.1">
    <property type="nucleotide sequence ID" value="NZ_VBRA02000009.1"/>
</dbReference>
<comment type="function">
    <text evidence="7">Catalyzes the reversible isomerization of glucose-6-phosphate to fructose-6-phosphate.</text>
</comment>
<dbReference type="PROSITE" id="PS00174">
    <property type="entry name" value="P_GLUCOSE_ISOMERASE_2"/>
    <property type="match status" value="1"/>
</dbReference>
<comment type="pathway">
    <text evidence="7">Carbohydrate biosynthesis; gluconeogenesis.</text>
</comment>
<accession>A0ABS5BIT8</accession>
<dbReference type="PROSITE" id="PS51463">
    <property type="entry name" value="P_GLUCOSE_ISOMERASE_3"/>
    <property type="match status" value="1"/>
</dbReference>
<evidence type="ECO:0000313" key="10">
    <source>
        <dbReference type="Proteomes" id="UP001192346"/>
    </source>
</evidence>
<feature type="active site" evidence="7">
    <location>
        <position position="420"/>
    </location>
</feature>
<comment type="subcellular location">
    <subcellularLocation>
        <location evidence="7">Cytoplasm</location>
    </subcellularLocation>
</comment>
<evidence type="ECO:0000256" key="8">
    <source>
        <dbReference type="RuleBase" id="RU000612"/>
    </source>
</evidence>
<comment type="catalytic activity">
    <reaction evidence="6 7 8">
        <text>alpha-D-glucose 6-phosphate = beta-D-fructose 6-phosphate</text>
        <dbReference type="Rhea" id="RHEA:11816"/>
        <dbReference type="ChEBI" id="CHEBI:57634"/>
        <dbReference type="ChEBI" id="CHEBI:58225"/>
        <dbReference type="EC" id="5.3.1.9"/>
    </reaction>
</comment>
<name>A0ABS5BIT8_9MOLU</name>
<evidence type="ECO:0000256" key="4">
    <source>
        <dbReference type="ARBA" id="ARBA00023152"/>
    </source>
</evidence>
<keyword evidence="5 7" id="KW-0413">Isomerase</keyword>
<comment type="pathway">
    <text evidence="1 7 8">Carbohydrate degradation; glycolysis; D-glyceraldehyde 3-phosphate and glycerone phosphate from D-glucose: step 2/4.</text>
</comment>
<dbReference type="PRINTS" id="PR00662">
    <property type="entry name" value="G6PISOMERASE"/>
</dbReference>